<evidence type="ECO:0000313" key="1">
    <source>
        <dbReference type="EMBL" id="KAH7278620.1"/>
    </source>
</evidence>
<proteinExistence type="predicted"/>
<keyword evidence="2" id="KW-1185">Reference proteome</keyword>
<sequence length="127" mass="14842">MASHIRSGSTGSRFFTDDDANEQKRLINTAQYGWCDGELYFCPISERHRSRQLYLQSYKFTREEPLVEKLKTSLRKLKEHTLVMMVCSYKPVMVRKIKKKLRITQHCLKTGACTFPLHLSKCLQVPS</sequence>
<dbReference type="Proteomes" id="UP000825935">
    <property type="component" value="Chromosome 38"/>
</dbReference>
<dbReference type="AlphaFoldDB" id="A0A8T2Q4R3"/>
<organism evidence="1 2">
    <name type="scientific">Ceratopteris richardii</name>
    <name type="common">Triangle waterfern</name>
    <dbReference type="NCBI Taxonomy" id="49495"/>
    <lineage>
        <taxon>Eukaryota</taxon>
        <taxon>Viridiplantae</taxon>
        <taxon>Streptophyta</taxon>
        <taxon>Embryophyta</taxon>
        <taxon>Tracheophyta</taxon>
        <taxon>Polypodiopsida</taxon>
        <taxon>Polypodiidae</taxon>
        <taxon>Polypodiales</taxon>
        <taxon>Pteridineae</taxon>
        <taxon>Pteridaceae</taxon>
        <taxon>Parkerioideae</taxon>
        <taxon>Ceratopteris</taxon>
    </lineage>
</organism>
<dbReference type="OrthoDB" id="2002302at2759"/>
<protein>
    <submittedName>
        <fullName evidence="1">Uncharacterized protein</fullName>
    </submittedName>
</protein>
<reference evidence="1" key="1">
    <citation type="submission" date="2021-08" db="EMBL/GenBank/DDBJ databases">
        <title>WGS assembly of Ceratopteris richardii.</title>
        <authorList>
            <person name="Marchant D.B."/>
            <person name="Chen G."/>
            <person name="Jenkins J."/>
            <person name="Shu S."/>
            <person name="Leebens-Mack J."/>
            <person name="Grimwood J."/>
            <person name="Schmutz J."/>
            <person name="Soltis P."/>
            <person name="Soltis D."/>
            <person name="Chen Z.-H."/>
        </authorList>
    </citation>
    <scope>NUCLEOTIDE SEQUENCE</scope>
    <source>
        <strain evidence="1">Whitten #5841</strain>
        <tissue evidence="1">Leaf</tissue>
    </source>
</reference>
<comment type="caution">
    <text evidence="1">The sequence shown here is derived from an EMBL/GenBank/DDBJ whole genome shotgun (WGS) entry which is preliminary data.</text>
</comment>
<dbReference type="EMBL" id="CM035443">
    <property type="protein sequence ID" value="KAH7278620.1"/>
    <property type="molecule type" value="Genomic_DNA"/>
</dbReference>
<gene>
    <name evidence="1" type="ORF">KP509_38G049300</name>
</gene>
<accession>A0A8T2Q4R3</accession>
<evidence type="ECO:0000313" key="2">
    <source>
        <dbReference type="Proteomes" id="UP000825935"/>
    </source>
</evidence>
<name>A0A8T2Q4R3_CERRI</name>